<dbReference type="EC" id="3.6.1.57" evidence="1"/>
<proteinExistence type="predicted"/>
<dbReference type="GO" id="GO:0016787">
    <property type="term" value="F:hydrolase activity"/>
    <property type="evidence" value="ECO:0007669"/>
    <property type="project" value="UniProtKB-KW"/>
</dbReference>
<keyword evidence="1" id="KW-0378">Hydrolase</keyword>
<dbReference type="EMBL" id="JAUCBP010000006">
    <property type="protein sequence ID" value="MDM7860149.1"/>
    <property type="molecule type" value="Genomic_DNA"/>
</dbReference>
<dbReference type="InterPro" id="IPR020023">
    <property type="entry name" value="PseG"/>
</dbReference>
<accession>A0ABT7SVW7</accession>
<keyword evidence="2" id="KW-1185">Reference proteome</keyword>
<dbReference type="Proteomes" id="UP001234343">
    <property type="component" value="Unassembled WGS sequence"/>
</dbReference>
<evidence type="ECO:0000313" key="1">
    <source>
        <dbReference type="EMBL" id="MDM7860149.1"/>
    </source>
</evidence>
<gene>
    <name evidence="1" type="primary">pseG</name>
    <name evidence="1" type="ORF">QTP81_06035</name>
</gene>
<name>A0ABT7SVW7_9ALTE</name>
<dbReference type="NCBIfam" id="TIGR03590">
    <property type="entry name" value="PseG"/>
    <property type="match status" value="1"/>
</dbReference>
<reference evidence="1 2" key="1">
    <citation type="submission" date="2023-06" db="EMBL/GenBank/DDBJ databases">
        <title>Alteromonas sp. ASW11-36 isolated from intertidal sand.</title>
        <authorList>
            <person name="Li Y."/>
        </authorList>
    </citation>
    <scope>NUCLEOTIDE SEQUENCE [LARGE SCALE GENOMIC DNA]</scope>
    <source>
        <strain evidence="1 2">ASW11-36</strain>
    </source>
</reference>
<dbReference type="Gene3D" id="3.40.50.2000">
    <property type="entry name" value="Glycogen Phosphorylase B"/>
    <property type="match status" value="1"/>
</dbReference>
<sequence length="339" mass="37494">MVAVFIVQASAAIGMGHLLRCLAFAQALNADGHRAIFLVDETTHALALQRRDWVGELLPHDYNAPVEEQIQQCEQQLNGAVDWLIVDGYQFDSNYWLAWRGRHYPIVLFDDAVHADIDTADVVVNPAAMPCKTTNNYCYGEKFRLLRDEFSNLTPSEVAERPFLTINFGGSDPSLLTLDVVRQWLEQEVTIPLQVITGPAFTGLAKLKTLLATTSLPITHIHNAQNMADIWLNTRIAIAAAGGSQFELCACATPAILVVVADNQQQATQSAVQQGWCSSYDMRDTAANRRSICAQHIIHEALALWHSPEQLKLMQSRALAHFAGNGAQQLVTHLKKLMA</sequence>
<dbReference type="RefSeq" id="WP_289364390.1">
    <property type="nucleotide sequence ID" value="NZ_JAUCBP010000006.1"/>
</dbReference>
<evidence type="ECO:0000313" key="2">
    <source>
        <dbReference type="Proteomes" id="UP001234343"/>
    </source>
</evidence>
<dbReference type="Gene3D" id="3.40.50.11190">
    <property type="match status" value="1"/>
</dbReference>
<protein>
    <submittedName>
        <fullName evidence="1">UDP-2,4-diacetamido-2,4, 6-trideoxy-beta-L-altropyranose hydrolase</fullName>
        <ecNumber evidence="1">3.6.1.57</ecNumber>
    </submittedName>
</protein>
<comment type="caution">
    <text evidence="1">The sequence shown here is derived from an EMBL/GenBank/DDBJ whole genome shotgun (WGS) entry which is preliminary data.</text>
</comment>
<dbReference type="SUPFAM" id="SSF53756">
    <property type="entry name" value="UDP-Glycosyltransferase/glycogen phosphorylase"/>
    <property type="match status" value="1"/>
</dbReference>
<organism evidence="1 2">
    <name type="scientific">Alteromonas arenosi</name>
    <dbReference type="NCBI Taxonomy" id="3055817"/>
    <lineage>
        <taxon>Bacteria</taxon>
        <taxon>Pseudomonadati</taxon>
        <taxon>Pseudomonadota</taxon>
        <taxon>Gammaproteobacteria</taxon>
        <taxon>Alteromonadales</taxon>
        <taxon>Alteromonadaceae</taxon>
        <taxon>Alteromonas/Salinimonas group</taxon>
        <taxon>Alteromonas</taxon>
    </lineage>
</organism>